<keyword evidence="1" id="KW-0812">Transmembrane</keyword>
<name>A0A4Q7XZC3_9BACT</name>
<keyword evidence="1" id="KW-0472">Membrane</keyword>
<reference evidence="2 3" key="1">
    <citation type="submission" date="2019-02" db="EMBL/GenBank/DDBJ databases">
        <title>Genomic Encyclopedia of Archaeal and Bacterial Type Strains, Phase II (KMG-II): from individual species to whole genera.</title>
        <authorList>
            <person name="Goeker M."/>
        </authorList>
    </citation>
    <scope>NUCLEOTIDE SEQUENCE [LARGE SCALE GENOMIC DNA]</scope>
    <source>
        <strain evidence="2 3">DSM 18101</strain>
    </source>
</reference>
<dbReference type="EMBL" id="SHKW01000007">
    <property type="protein sequence ID" value="RZU29782.1"/>
    <property type="molecule type" value="Genomic_DNA"/>
</dbReference>
<dbReference type="Proteomes" id="UP000292958">
    <property type="component" value="Unassembled WGS sequence"/>
</dbReference>
<dbReference type="AlphaFoldDB" id="A0A4Q7XZC3"/>
<organism evidence="2 3">
    <name type="scientific">Edaphobacter modestus</name>
    <dbReference type="NCBI Taxonomy" id="388466"/>
    <lineage>
        <taxon>Bacteria</taxon>
        <taxon>Pseudomonadati</taxon>
        <taxon>Acidobacteriota</taxon>
        <taxon>Terriglobia</taxon>
        <taxon>Terriglobales</taxon>
        <taxon>Acidobacteriaceae</taxon>
        <taxon>Edaphobacter</taxon>
    </lineage>
</organism>
<accession>A0A4Q7XZC3</accession>
<comment type="caution">
    <text evidence="2">The sequence shown here is derived from an EMBL/GenBank/DDBJ whole genome shotgun (WGS) entry which is preliminary data.</text>
</comment>
<sequence length="403" mass="43604">MRSIKKTDVPEPDTSQIQEMSRRRILVGGAVMVAGMSLPPAASALSSVFRSDSTNIKGKSMSHHLDSPIARQDVRLDITDLYVFRGETGTAFVINVCHSIAKPPIPGYHPEGMYEFKVDLNGDAVEEVTYRLTFEERDAQGKQKYTIRRISGKDAVDPHAAGTVEAQGVTDETITAPSGLRAWAGHAGDPFWIEPDVLHAVGHAFEDGTKVDLTGWNPSKAHNLFAGQTVYAIVLEVPDTELLADAGNNRKIGVWAVATLATDAGGWRSINRVGLPMMPPLFAQYDEDFGNRLNAGHPSEDFATYGAHVTKSIGAVVAAYGTAEDPHAYAEKIAHRMFPNMLPYTVGTQASLGFVEWNGRSLTDNAPNVMFSTAANTPIQLGIGKESVTSKPRKTFPYVPIAV</sequence>
<dbReference type="InterPro" id="IPR006311">
    <property type="entry name" value="TAT_signal"/>
</dbReference>
<dbReference type="PROSITE" id="PS51318">
    <property type="entry name" value="TAT"/>
    <property type="match status" value="1"/>
</dbReference>
<evidence type="ECO:0000313" key="3">
    <source>
        <dbReference type="Proteomes" id="UP000292958"/>
    </source>
</evidence>
<keyword evidence="1" id="KW-1133">Transmembrane helix</keyword>
<dbReference type="Pfam" id="PF14224">
    <property type="entry name" value="DUF4331"/>
    <property type="match status" value="1"/>
</dbReference>
<gene>
    <name evidence="2" type="ORF">BDD14_6400</name>
</gene>
<evidence type="ECO:0000313" key="2">
    <source>
        <dbReference type="EMBL" id="RZU29782.1"/>
    </source>
</evidence>
<dbReference type="InterPro" id="IPR025566">
    <property type="entry name" value="DUF4331"/>
</dbReference>
<feature type="transmembrane region" description="Helical" evidence="1">
    <location>
        <begin position="25"/>
        <end position="49"/>
    </location>
</feature>
<evidence type="ECO:0000256" key="1">
    <source>
        <dbReference type="SAM" id="Phobius"/>
    </source>
</evidence>
<keyword evidence="3" id="KW-1185">Reference proteome</keyword>
<proteinExistence type="predicted"/>
<protein>
    <submittedName>
        <fullName evidence="2">Uncharacterized protein DUF4331</fullName>
    </submittedName>
</protein>